<dbReference type="PANTHER" id="PTHR30213">
    <property type="entry name" value="INNER MEMBRANE PROTEIN YHJD"/>
    <property type="match status" value="1"/>
</dbReference>
<gene>
    <name evidence="8" type="ORF">FHX53_001897</name>
</gene>
<keyword evidence="3 7" id="KW-0812">Transmembrane</keyword>
<protein>
    <submittedName>
        <fullName evidence="8">Membrane protein</fullName>
    </submittedName>
</protein>
<feature type="region of interest" description="Disordered" evidence="6">
    <location>
        <begin position="364"/>
        <end position="388"/>
    </location>
</feature>
<feature type="transmembrane region" description="Helical" evidence="7">
    <location>
        <begin position="130"/>
        <end position="151"/>
    </location>
</feature>
<feature type="transmembrane region" description="Helical" evidence="7">
    <location>
        <begin position="66"/>
        <end position="89"/>
    </location>
</feature>
<evidence type="ECO:0000313" key="8">
    <source>
        <dbReference type="EMBL" id="MBA8848298.1"/>
    </source>
</evidence>
<dbReference type="AlphaFoldDB" id="A0A839EFA8"/>
<comment type="caution">
    <text evidence="8">The sequence shown here is derived from an EMBL/GenBank/DDBJ whole genome shotgun (WGS) entry which is preliminary data.</text>
</comment>
<keyword evidence="9" id="KW-1185">Reference proteome</keyword>
<dbReference type="EMBL" id="JACGWX010000004">
    <property type="protein sequence ID" value="MBA8848298.1"/>
    <property type="molecule type" value="Genomic_DNA"/>
</dbReference>
<dbReference type="GO" id="GO:0005886">
    <property type="term" value="C:plasma membrane"/>
    <property type="evidence" value="ECO:0007669"/>
    <property type="project" value="UniProtKB-SubCell"/>
</dbReference>
<feature type="compositionally biased region" description="Basic and acidic residues" evidence="6">
    <location>
        <begin position="367"/>
        <end position="388"/>
    </location>
</feature>
<name>A0A839EFA8_9MICO</name>
<evidence type="ECO:0000256" key="3">
    <source>
        <dbReference type="ARBA" id="ARBA00022692"/>
    </source>
</evidence>
<feature type="transmembrane region" description="Helical" evidence="7">
    <location>
        <begin position="256"/>
        <end position="276"/>
    </location>
</feature>
<dbReference type="Pfam" id="PF03631">
    <property type="entry name" value="Virul_fac_BrkB"/>
    <property type="match status" value="1"/>
</dbReference>
<organism evidence="8 9">
    <name type="scientific">Microcella alkalica</name>
    <dbReference type="NCBI Taxonomy" id="355930"/>
    <lineage>
        <taxon>Bacteria</taxon>
        <taxon>Bacillati</taxon>
        <taxon>Actinomycetota</taxon>
        <taxon>Actinomycetes</taxon>
        <taxon>Micrococcales</taxon>
        <taxon>Microbacteriaceae</taxon>
        <taxon>Microcella</taxon>
    </lineage>
</organism>
<feature type="transmembrane region" description="Helical" evidence="7">
    <location>
        <begin position="288"/>
        <end position="314"/>
    </location>
</feature>
<reference evidence="8 9" key="1">
    <citation type="submission" date="2020-07" db="EMBL/GenBank/DDBJ databases">
        <title>Sequencing the genomes of 1000 actinobacteria strains.</title>
        <authorList>
            <person name="Klenk H.-P."/>
        </authorList>
    </citation>
    <scope>NUCLEOTIDE SEQUENCE [LARGE SCALE GENOMIC DNA]</scope>
    <source>
        <strain evidence="8 9">DSM 19663</strain>
    </source>
</reference>
<feature type="compositionally biased region" description="Basic and acidic residues" evidence="6">
    <location>
        <begin position="1"/>
        <end position="11"/>
    </location>
</feature>
<keyword evidence="2" id="KW-1003">Cell membrane</keyword>
<feature type="transmembrane region" description="Helical" evidence="7">
    <location>
        <begin position="178"/>
        <end position="199"/>
    </location>
</feature>
<evidence type="ECO:0000256" key="4">
    <source>
        <dbReference type="ARBA" id="ARBA00022989"/>
    </source>
</evidence>
<dbReference type="PANTHER" id="PTHR30213:SF1">
    <property type="entry name" value="INNER MEMBRANE PROTEIN YHJD"/>
    <property type="match status" value="1"/>
</dbReference>
<evidence type="ECO:0000256" key="6">
    <source>
        <dbReference type="SAM" id="MobiDB-lite"/>
    </source>
</evidence>
<feature type="region of interest" description="Disordered" evidence="6">
    <location>
        <begin position="1"/>
        <end position="29"/>
    </location>
</feature>
<keyword evidence="4 7" id="KW-1133">Transmembrane helix</keyword>
<comment type="subcellular location">
    <subcellularLocation>
        <location evidence="1">Cell membrane</location>
        <topology evidence="1">Multi-pass membrane protein</topology>
    </subcellularLocation>
</comment>
<evidence type="ECO:0000256" key="7">
    <source>
        <dbReference type="SAM" id="Phobius"/>
    </source>
</evidence>
<evidence type="ECO:0000256" key="2">
    <source>
        <dbReference type="ARBA" id="ARBA00022475"/>
    </source>
</evidence>
<dbReference type="Proteomes" id="UP000585905">
    <property type="component" value="Unassembled WGS sequence"/>
</dbReference>
<evidence type="ECO:0000256" key="5">
    <source>
        <dbReference type="ARBA" id="ARBA00023136"/>
    </source>
</evidence>
<dbReference type="InterPro" id="IPR017039">
    <property type="entry name" value="Virul_fac_BrkB"/>
</dbReference>
<accession>A0A839EFA8</accession>
<feature type="transmembrane region" description="Helical" evidence="7">
    <location>
        <begin position="219"/>
        <end position="244"/>
    </location>
</feature>
<sequence length="388" mass="40674">MPGSQQDERTTVDPSPAAPLTGPTQEGEPSMVDRAKALIARVVRTRPVRVFQHYSGERGPILASGLAYSAIFSVFAALWVGFSIAGAIISEDLGLRTTVIRVLADAVPGLIDTGFGDGAIDPNDLLDTAAFTWTGAFALIGLLATALGWLASARDAVRVLFDLPPAEGNVVVQRLKDLVTAIGFGALLIVSAALTIVGTQATTLVLGALGLGETVIATILSRVVSLAVMFALDVVVLGALFRILAGLRIPIPQLRAGVLLGAALLGALKVLGSALLGGATSNPLLASFAVIIGLLIFFNLVCQVILVSAAWVAVTVRDAGLVLDGRVAEERLERARALVAAHDGDLEEIGGFWARHRARRRRKRAARQREKERVRADGADRGRAAVRG</sequence>
<dbReference type="RefSeq" id="WP_182491093.1">
    <property type="nucleotide sequence ID" value="NZ_BAAAOV010000004.1"/>
</dbReference>
<evidence type="ECO:0000313" key="9">
    <source>
        <dbReference type="Proteomes" id="UP000585905"/>
    </source>
</evidence>
<proteinExistence type="predicted"/>
<keyword evidence="5 7" id="KW-0472">Membrane</keyword>
<evidence type="ECO:0000256" key="1">
    <source>
        <dbReference type="ARBA" id="ARBA00004651"/>
    </source>
</evidence>